<feature type="compositionally biased region" description="Basic and acidic residues" evidence="1">
    <location>
        <begin position="1"/>
        <end position="26"/>
    </location>
</feature>
<proteinExistence type="predicted"/>
<evidence type="ECO:0000313" key="2">
    <source>
        <dbReference type="EMBL" id="KAA0200358.1"/>
    </source>
</evidence>
<evidence type="ECO:0000313" key="3">
    <source>
        <dbReference type="Proteomes" id="UP000728185"/>
    </source>
</evidence>
<sequence>MERTLVDDADSNDIHIDTHESKRRTDTSPVFELDWDRPTATEPQSKRGRVTNLFDQSTSAPLDDPVRLPLDRLLVAATPDASPEKDMINDAVDELVVSGAENNTTLVNLEEDDTFLLEAAEAAEVAWLTEGLLAEEESV</sequence>
<evidence type="ECO:0000256" key="1">
    <source>
        <dbReference type="SAM" id="MobiDB-lite"/>
    </source>
</evidence>
<accession>A0A8E0VLJ8</accession>
<reference evidence="2" key="1">
    <citation type="submission" date="2019-05" db="EMBL/GenBank/DDBJ databases">
        <title>Annotation for the trematode Fasciolopsis buski.</title>
        <authorList>
            <person name="Choi Y.-J."/>
        </authorList>
    </citation>
    <scope>NUCLEOTIDE SEQUENCE</scope>
    <source>
        <strain evidence="2">HT</strain>
        <tissue evidence="2">Whole worm</tissue>
    </source>
</reference>
<feature type="region of interest" description="Disordered" evidence="1">
    <location>
        <begin position="1"/>
        <end position="62"/>
    </location>
</feature>
<organism evidence="2 3">
    <name type="scientific">Fasciolopsis buskii</name>
    <dbReference type="NCBI Taxonomy" id="27845"/>
    <lineage>
        <taxon>Eukaryota</taxon>
        <taxon>Metazoa</taxon>
        <taxon>Spiralia</taxon>
        <taxon>Lophotrochozoa</taxon>
        <taxon>Platyhelminthes</taxon>
        <taxon>Trematoda</taxon>
        <taxon>Digenea</taxon>
        <taxon>Plagiorchiida</taxon>
        <taxon>Echinostomata</taxon>
        <taxon>Echinostomatoidea</taxon>
        <taxon>Fasciolidae</taxon>
        <taxon>Fasciolopsis</taxon>
    </lineage>
</organism>
<name>A0A8E0VLJ8_9TREM</name>
<comment type="caution">
    <text evidence="2">The sequence shown here is derived from an EMBL/GenBank/DDBJ whole genome shotgun (WGS) entry which is preliminary data.</text>
</comment>
<dbReference type="EMBL" id="LUCM01000575">
    <property type="protein sequence ID" value="KAA0200358.1"/>
    <property type="molecule type" value="Genomic_DNA"/>
</dbReference>
<keyword evidence="3" id="KW-1185">Reference proteome</keyword>
<gene>
    <name evidence="2" type="ORF">FBUS_11477</name>
</gene>
<dbReference type="AlphaFoldDB" id="A0A8E0VLJ8"/>
<protein>
    <submittedName>
        <fullName evidence="2">Uncharacterized protein</fullName>
    </submittedName>
</protein>
<dbReference type="Proteomes" id="UP000728185">
    <property type="component" value="Unassembled WGS sequence"/>
</dbReference>